<comment type="caution">
    <text evidence="1">The sequence shown here is derived from an EMBL/GenBank/DDBJ whole genome shotgun (WGS) entry which is preliminary data.</text>
</comment>
<dbReference type="EMBL" id="LWAE01000002">
    <property type="protein sequence ID" value="KZL92765.1"/>
    <property type="molecule type" value="Genomic_DNA"/>
</dbReference>
<proteinExistence type="predicted"/>
<dbReference type="AlphaFoldDB" id="A0A162TKL4"/>
<organism evidence="1 2">
    <name type="scientific">Clostridium magnum DSM 2767</name>
    <dbReference type="NCBI Taxonomy" id="1121326"/>
    <lineage>
        <taxon>Bacteria</taxon>
        <taxon>Bacillati</taxon>
        <taxon>Bacillota</taxon>
        <taxon>Clostridia</taxon>
        <taxon>Eubacteriales</taxon>
        <taxon>Clostridiaceae</taxon>
        <taxon>Clostridium</taxon>
    </lineage>
</organism>
<name>A0A162TKL4_9CLOT</name>
<dbReference type="RefSeq" id="WP_066622477.1">
    <property type="nucleotide sequence ID" value="NZ_FQXL01000073.1"/>
</dbReference>
<evidence type="ECO:0000313" key="1">
    <source>
        <dbReference type="EMBL" id="KZL92765.1"/>
    </source>
</evidence>
<accession>A0A162TKL4</accession>
<keyword evidence="2" id="KW-1185">Reference proteome</keyword>
<reference evidence="1 2" key="1">
    <citation type="submission" date="2016-04" db="EMBL/GenBank/DDBJ databases">
        <title>Genome sequence of Clostridium magnum DSM 2767.</title>
        <authorList>
            <person name="Poehlein A."/>
            <person name="Uhlig R."/>
            <person name="Fischer R."/>
            <person name="Bahl H."/>
            <person name="Daniel R."/>
        </authorList>
    </citation>
    <scope>NUCLEOTIDE SEQUENCE [LARGE SCALE GENOMIC DNA]</scope>
    <source>
        <strain evidence="1 2">DSM 2767</strain>
    </source>
</reference>
<gene>
    <name evidence="1" type="ORF">CLMAG_25790</name>
</gene>
<dbReference type="PATRIC" id="fig|1121326.3.peg.2585"/>
<evidence type="ECO:0000313" key="2">
    <source>
        <dbReference type="Proteomes" id="UP000076603"/>
    </source>
</evidence>
<protein>
    <submittedName>
        <fullName evidence="1">Uncharacterized protein</fullName>
    </submittedName>
</protein>
<dbReference type="Proteomes" id="UP000076603">
    <property type="component" value="Unassembled WGS sequence"/>
</dbReference>
<sequence length="65" mass="7026">MLKRSVKLIASLAIVVSSLGAIGVQPRYAVRPDRAHILAGGTPVKVRFTKSPCIESWRCCGNVTF</sequence>